<dbReference type="InterPro" id="IPR002698">
    <property type="entry name" value="FTHF_cligase"/>
</dbReference>
<keyword evidence="6" id="KW-1185">Reference proteome</keyword>
<evidence type="ECO:0000256" key="4">
    <source>
        <dbReference type="RuleBase" id="RU361279"/>
    </source>
</evidence>
<evidence type="ECO:0000256" key="3">
    <source>
        <dbReference type="ARBA" id="ARBA00022840"/>
    </source>
</evidence>
<accession>A0ABU2H5R2</accession>
<comment type="catalytic activity">
    <reaction evidence="4">
        <text>(6S)-5-formyl-5,6,7,8-tetrahydrofolate + ATP = (6R)-5,10-methenyltetrahydrofolate + ADP + phosphate</text>
        <dbReference type="Rhea" id="RHEA:10488"/>
        <dbReference type="ChEBI" id="CHEBI:30616"/>
        <dbReference type="ChEBI" id="CHEBI:43474"/>
        <dbReference type="ChEBI" id="CHEBI:57455"/>
        <dbReference type="ChEBI" id="CHEBI:57457"/>
        <dbReference type="ChEBI" id="CHEBI:456216"/>
        <dbReference type="EC" id="6.3.3.2"/>
    </reaction>
</comment>
<dbReference type="PANTHER" id="PTHR23407">
    <property type="entry name" value="ATPASE INHIBITOR/5-FORMYLTETRAHYDROFOLATE CYCLO-LIGASE"/>
    <property type="match status" value="1"/>
</dbReference>
<dbReference type="PIRSF" id="PIRSF006806">
    <property type="entry name" value="FTHF_cligase"/>
    <property type="match status" value="1"/>
</dbReference>
<evidence type="ECO:0000313" key="6">
    <source>
        <dbReference type="Proteomes" id="UP001250214"/>
    </source>
</evidence>
<dbReference type="SUPFAM" id="SSF100950">
    <property type="entry name" value="NagB/RpiA/CoA transferase-like"/>
    <property type="match status" value="1"/>
</dbReference>
<evidence type="ECO:0000256" key="2">
    <source>
        <dbReference type="ARBA" id="ARBA00022741"/>
    </source>
</evidence>
<dbReference type="PANTHER" id="PTHR23407:SF1">
    <property type="entry name" value="5-FORMYLTETRAHYDROFOLATE CYCLO-LIGASE"/>
    <property type="match status" value="1"/>
</dbReference>
<name>A0ABU2H5R2_9ACTN</name>
<dbReference type="NCBIfam" id="TIGR02727">
    <property type="entry name" value="MTHFS_bact"/>
    <property type="match status" value="1"/>
</dbReference>
<dbReference type="Gene3D" id="3.40.50.10420">
    <property type="entry name" value="NagB/RpiA/CoA transferase-like"/>
    <property type="match status" value="1"/>
</dbReference>
<evidence type="ECO:0000313" key="5">
    <source>
        <dbReference type="EMBL" id="MDS1270347.1"/>
    </source>
</evidence>
<keyword evidence="5" id="KW-0436">Ligase</keyword>
<keyword evidence="2 4" id="KW-0547">Nucleotide-binding</keyword>
<comment type="cofactor">
    <cofactor evidence="4">
        <name>Mg(2+)</name>
        <dbReference type="ChEBI" id="CHEBI:18420"/>
    </cofactor>
</comment>
<keyword evidence="4" id="KW-0479">Metal-binding</keyword>
<dbReference type="GO" id="GO:0030272">
    <property type="term" value="F:5-formyltetrahydrofolate cyclo-ligase activity"/>
    <property type="evidence" value="ECO:0007669"/>
    <property type="project" value="UniProtKB-EC"/>
</dbReference>
<dbReference type="EMBL" id="JAVLVT010000003">
    <property type="protein sequence ID" value="MDS1270347.1"/>
    <property type="molecule type" value="Genomic_DNA"/>
</dbReference>
<gene>
    <name evidence="5" type="ORF">RIF23_08575</name>
</gene>
<dbReference type="EC" id="6.3.3.2" evidence="4"/>
<keyword evidence="3 4" id="KW-0067">ATP-binding</keyword>
<dbReference type="InterPro" id="IPR024185">
    <property type="entry name" value="FTHF_cligase-like_sf"/>
</dbReference>
<protein>
    <recommendedName>
        <fullName evidence="4">5-formyltetrahydrofolate cyclo-ligase</fullName>
        <ecNumber evidence="4">6.3.3.2</ecNumber>
    </recommendedName>
</protein>
<keyword evidence="4" id="KW-0460">Magnesium</keyword>
<comment type="similarity">
    <text evidence="1 4">Belongs to the 5-formyltetrahydrofolate cyclo-ligase family.</text>
</comment>
<dbReference type="RefSeq" id="WP_310912109.1">
    <property type="nucleotide sequence ID" value="NZ_JAVLVT010000003.1"/>
</dbReference>
<dbReference type="Proteomes" id="UP001250214">
    <property type="component" value="Unassembled WGS sequence"/>
</dbReference>
<dbReference type="Pfam" id="PF01812">
    <property type="entry name" value="5-FTHF_cyc-lig"/>
    <property type="match status" value="1"/>
</dbReference>
<evidence type="ECO:0000256" key="1">
    <source>
        <dbReference type="ARBA" id="ARBA00010638"/>
    </source>
</evidence>
<comment type="caution">
    <text evidence="5">The sequence shown here is derived from an EMBL/GenBank/DDBJ whole genome shotgun (WGS) entry which is preliminary data.</text>
</comment>
<dbReference type="InterPro" id="IPR037171">
    <property type="entry name" value="NagB/RpiA_transferase-like"/>
</dbReference>
<reference evidence="6" key="1">
    <citation type="submission" date="2023-07" db="EMBL/GenBank/DDBJ databases">
        <title>Novel species in the genus Lipingzhangella isolated from Sambhar Salt Lake.</title>
        <authorList>
            <person name="Jiya N."/>
            <person name="Kajale S."/>
            <person name="Sharma A."/>
        </authorList>
    </citation>
    <scope>NUCLEOTIDE SEQUENCE [LARGE SCALE GENOMIC DNA]</scope>
    <source>
        <strain evidence="6">LS1_29</strain>
    </source>
</reference>
<organism evidence="5 6">
    <name type="scientific">Lipingzhangella rawalii</name>
    <dbReference type="NCBI Taxonomy" id="2055835"/>
    <lineage>
        <taxon>Bacteria</taxon>
        <taxon>Bacillati</taxon>
        <taxon>Actinomycetota</taxon>
        <taxon>Actinomycetes</taxon>
        <taxon>Streptosporangiales</taxon>
        <taxon>Nocardiopsidaceae</taxon>
        <taxon>Lipingzhangella</taxon>
    </lineage>
</organism>
<proteinExistence type="inferred from homology"/>
<sequence length="205" mass="22194">MDKQELRRQVLEQRRHRSAAEIRAAGSALRDTLVALPELTMGGTVAVYYSVGEEPDTRKLVTALWRHGVYVLLPVFQKDRNLDWAAYEGPDSVEPSRLGLLEPTGPRYGLDAPYRAAAVICPALAVDTAGRRLGRGAGCYDRALARVGPNTRTLAVVYDTEVVATVPAEPHDIPVQGVVTPQAGLRWFPHARDGGGSGTDPDGTR</sequence>